<dbReference type="EMBL" id="CP146203">
    <property type="protein sequence ID" value="XBH22137.1"/>
    <property type="molecule type" value="Genomic_DNA"/>
</dbReference>
<proteinExistence type="predicted"/>
<evidence type="ECO:0000313" key="1">
    <source>
        <dbReference type="EMBL" id="XBH22137.1"/>
    </source>
</evidence>
<organism evidence="1">
    <name type="scientific">Jonesiaceae bacterium BS-20</name>
    <dbReference type="NCBI Taxonomy" id="3120821"/>
    <lineage>
        <taxon>Bacteria</taxon>
        <taxon>Bacillati</taxon>
        <taxon>Actinomycetota</taxon>
        <taxon>Actinomycetes</taxon>
        <taxon>Micrococcales</taxon>
        <taxon>Jonesiaceae</taxon>
    </lineage>
</organism>
<accession>A0AAU7DXW7</accession>
<dbReference type="AlphaFoldDB" id="A0AAU7DXW7"/>
<evidence type="ECO:0008006" key="2">
    <source>
        <dbReference type="Google" id="ProtNLM"/>
    </source>
</evidence>
<name>A0AAU7DXW7_9MICO</name>
<protein>
    <recommendedName>
        <fullName evidence="2">Flagellar FliJ protein</fullName>
    </recommendedName>
</protein>
<dbReference type="InterPro" id="IPR053716">
    <property type="entry name" value="Flag_assembly_chemotaxis_eff"/>
</dbReference>
<reference evidence="1" key="1">
    <citation type="submission" date="2024-02" db="EMBL/GenBank/DDBJ databases">
        <title>Tomenella chthoni gen. nov. sp. nov., a member of the family Jonesiaceae isolated from bat guano.</title>
        <authorList>
            <person name="Miller S.L."/>
            <person name="King J."/>
            <person name="Sankaranarayanan K."/>
            <person name="Lawson P.A."/>
        </authorList>
    </citation>
    <scope>NUCLEOTIDE SEQUENCE</scope>
    <source>
        <strain evidence="1">BS-20</strain>
    </source>
</reference>
<sequence length="147" mass="16174">MSSFRLARLLQLRQMRVDKATHALALSHRRANQAEDKVERAQSHVLGADLDVSPAVWQAVVAARLTNMALAKEAVAAAQVARAQTAQATETLDRARQQAKPIEKLQEKFYRDQATQDLAAQALILDEVGQNMFRVASQSGEGGNREL</sequence>
<dbReference type="Gene3D" id="1.10.287.1700">
    <property type="match status" value="1"/>
</dbReference>
<gene>
    <name evidence="1" type="ORF">V5R04_02610</name>
</gene>